<accession>A0A1I2SX35</accession>
<feature type="domain" description="DUF6997" evidence="2">
    <location>
        <begin position="80"/>
        <end position="260"/>
    </location>
</feature>
<proteinExistence type="predicted"/>
<dbReference type="RefSeq" id="WP_046922415.1">
    <property type="nucleotide sequence ID" value="NZ_AYYL01000042.1"/>
</dbReference>
<evidence type="ECO:0000259" key="2">
    <source>
        <dbReference type="Pfam" id="PF22518"/>
    </source>
</evidence>
<sequence>MGEKGKASNNDKAWEEILCNYPIEEKTRNGGVFEISSKDIKKFREPRLMTKFDTSESVAAPLRKLHLNILPTSRHSYAIGRFKLYKKFPDMSKIKPKFIEMPDYETLRVENITSESNAINALIASKGLARFLEEDENLFTETFNGRMGSGNFSFNVDLDLKNKYGNNMQQEISVNCAQLEIDGGFESPKSVSIMEAKNIINEDFNIRQLYFPYRKYEKMVDKKVRLIFSQYTNSTYYLYEYIFTDINSLSSIELLNKGVYTFEDQSISESDINNILESTNPIIDDDKGKGATTPFVQADKFDRIISLLEHLVSIPDNTMTTSEVAEFLEVVTRQAAYYPAAGEYLEIFDRSQKGYVKLTDLGLKIGKSKYRDKQLMLVEQIFKHKIFHQLYEEIRKKGCLPDGKIVMKKMKDMNVCDSESTIERRSRTVISWLEWIFNLVED</sequence>
<feature type="domain" description="DUF6996" evidence="1">
    <location>
        <begin position="11"/>
        <end position="79"/>
    </location>
</feature>
<evidence type="ECO:0000259" key="1">
    <source>
        <dbReference type="Pfam" id="PF22515"/>
    </source>
</evidence>
<dbReference type="Proteomes" id="UP000182635">
    <property type="component" value="Unassembled WGS sequence"/>
</dbReference>
<name>A0A1I2SX35_9LACO</name>
<evidence type="ECO:0000313" key="4">
    <source>
        <dbReference type="EMBL" id="SFG57180.1"/>
    </source>
</evidence>
<evidence type="ECO:0000259" key="3">
    <source>
        <dbReference type="Pfam" id="PF23871"/>
    </source>
</evidence>
<dbReference type="OrthoDB" id="9774819at2"/>
<protein>
    <submittedName>
        <fullName evidence="4">Uncharacterized protein</fullName>
    </submittedName>
</protein>
<gene>
    <name evidence="4" type="ORF">SAMN02910432_01892</name>
</gene>
<dbReference type="Pfam" id="PF22518">
    <property type="entry name" value="DUF6997"/>
    <property type="match status" value="1"/>
</dbReference>
<dbReference type="InterPro" id="IPR054266">
    <property type="entry name" value="DUF6997"/>
</dbReference>
<dbReference type="InterPro" id="IPR054265">
    <property type="entry name" value="DUF6996"/>
</dbReference>
<dbReference type="Pfam" id="PF22515">
    <property type="entry name" value="DUF6996"/>
    <property type="match status" value="1"/>
</dbReference>
<dbReference type="Pfam" id="PF23871">
    <property type="entry name" value="DUF7226"/>
    <property type="match status" value="1"/>
</dbReference>
<reference evidence="5" key="1">
    <citation type="submission" date="2016-10" db="EMBL/GenBank/DDBJ databases">
        <authorList>
            <person name="Varghese N."/>
            <person name="Submissions S."/>
        </authorList>
    </citation>
    <scope>NUCLEOTIDE SEQUENCE [LARGE SCALE GENOMIC DNA]</scope>
    <source>
        <strain evidence="5">DSM 20403</strain>
    </source>
</reference>
<dbReference type="AlphaFoldDB" id="A0A1I2SX35"/>
<dbReference type="EMBL" id="FOPI01000041">
    <property type="protein sequence ID" value="SFG57180.1"/>
    <property type="molecule type" value="Genomic_DNA"/>
</dbReference>
<feature type="domain" description="DUF7226" evidence="3">
    <location>
        <begin position="303"/>
        <end position="440"/>
    </location>
</feature>
<organism evidence="4 5">
    <name type="scientific">Ligilactobacillus ruminis DSM 20403 = NBRC 102161</name>
    <dbReference type="NCBI Taxonomy" id="1423798"/>
    <lineage>
        <taxon>Bacteria</taxon>
        <taxon>Bacillati</taxon>
        <taxon>Bacillota</taxon>
        <taxon>Bacilli</taxon>
        <taxon>Lactobacillales</taxon>
        <taxon>Lactobacillaceae</taxon>
        <taxon>Ligilactobacillus</taxon>
    </lineage>
</organism>
<dbReference type="InterPro" id="IPR055650">
    <property type="entry name" value="DUF7226"/>
</dbReference>
<evidence type="ECO:0000313" key="5">
    <source>
        <dbReference type="Proteomes" id="UP000182635"/>
    </source>
</evidence>